<feature type="compositionally biased region" description="Basic and acidic residues" evidence="1">
    <location>
        <begin position="110"/>
        <end position="122"/>
    </location>
</feature>
<name>A0A2Z7A8K8_9LAMI</name>
<organism evidence="2 3">
    <name type="scientific">Dorcoceras hygrometricum</name>
    <dbReference type="NCBI Taxonomy" id="472368"/>
    <lineage>
        <taxon>Eukaryota</taxon>
        <taxon>Viridiplantae</taxon>
        <taxon>Streptophyta</taxon>
        <taxon>Embryophyta</taxon>
        <taxon>Tracheophyta</taxon>
        <taxon>Spermatophyta</taxon>
        <taxon>Magnoliopsida</taxon>
        <taxon>eudicotyledons</taxon>
        <taxon>Gunneridae</taxon>
        <taxon>Pentapetalae</taxon>
        <taxon>asterids</taxon>
        <taxon>lamiids</taxon>
        <taxon>Lamiales</taxon>
        <taxon>Gesneriaceae</taxon>
        <taxon>Didymocarpoideae</taxon>
        <taxon>Trichosporeae</taxon>
        <taxon>Loxocarpinae</taxon>
        <taxon>Dorcoceras</taxon>
    </lineage>
</organism>
<dbReference type="AlphaFoldDB" id="A0A2Z7A8K8"/>
<keyword evidence="3" id="KW-1185">Reference proteome</keyword>
<evidence type="ECO:0000313" key="2">
    <source>
        <dbReference type="EMBL" id="KZV18042.1"/>
    </source>
</evidence>
<proteinExistence type="predicted"/>
<sequence>MQMDSDLVFYRTTLVRTFQVVTIYRVTDLLEVRVEALDFLATVLNPIPFSGSVVGWKQYREAPSSVVCCVFQVLYQISRDPIVCLLRCRLDVEVEVEGVGDPDPPPGQAAEERKNREPGGDQYEKQIYILRHS</sequence>
<feature type="region of interest" description="Disordered" evidence="1">
    <location>
        <begin position="97"/>
        <end position="122"/>
    </location>
</feature>
<evidence type="ECO:0000313" key="3">
    <source>
        <dbReference type="Proteomes" id="UP000250235"/>
    </source>
</evidence>
<evidence type="ECO:0000256" key="1">
    <source>
        <dbReference type="SAM" id="MobiDB-lite"/>
    </source>
</evidence>
<dbReference type="EMBL" id="KV017555">
    <property type="protein sequence ID" value="KZV18042.1"/>
    <property type="molecule type" value="Genomic_DNA"/>
</dbReference>
<reference evidence="2 3" key="1">
    <citation type="journal article" date="2015" name="Proc. Natl. Acad. Sci. U.S.A.">
        <title>The resurrection genome of Boea hygrometrica: A blueprint for survival of dehydration.</title>
        <authorList>
            <person name="Xiao L."/>
            <person name="Yang G."/>
            <person name="Zhang L."/>
            <person name="Yang X."/>
            <person name="Zhao S."/>
            <person name="Ji Z."/>
            <person name="Zhou Q."/>
            <person name="Hu M."/>
            <person name="Wang Y."/>
            <person name="Chen M."/>
            <person name="Xu Y."/>
            <person name="Jin H."/>
            <person name="Xiao X."/>
            <person name="Hu G."/>
            <person name="Bao F."/>
            <person name="Hu Y."/>
            <person name="Wan P."/>
            <person name="Li L."/>
            <person name="Deng X."/>
            <person name="Kuang T."/>
            <person name="Xiang C."/>
            <person name="Zhu J.K."/>
            <person name="Oliver M.J."/>
            <person name="He Y."/>
        </authorList>
    </citation>
    <scope>NUCLEOTIDE SEQUENCE [LARGE SCALE GENOMIC DNA]</scope>
    <source>
        <strain evidence="3">cv. XS01</strain>
    </source>
</reference>
<gene>
    <name evidence="2" type="ORF">F511_38892</name>
</gene>
<accession>A0A2Z7A8K8</accession>
<dbReference type="Proteomes" id="UP000250235">
    <property type="component" value="Unassembled WGS sequence"/>
</dbReference>
<protein>
    <submittedName>
        <fullName evidence="2">Uncharacterized protein</fullName>
    </submittedName>
</protein>